<sequence length="124" mass="13418">MLGIDKTTGQQLDGNAHLAQSIGDILSTPLGTRVMRRDYGSMLFDLIDQPINGATRLLLYGATALALQRWEPRLRLKRIAIGLGEQPGELVIALEGERTDIGQANSRVQLSIPIRRGGASPSNT</sequence>
<protein>
    <submittedName>
        <fullName evidence="2">Baseplate assembly protein</fullName>
    </submittedName>
</protein>
<dbReference type="Pfam" id="PF04965">
    <property type="entry name" value="GPW_gp25"/>
    <property type="match status" value="1"/>
</dbReference>
<dbReference type="RefSeq" id="WP_023838817.1">
    <property type="nucleotide sequence ID" value="NZ_BAAAGB010000002.1"/>
</dbReference>
<dbReference type="InterPro" id="IPR007048">
    <property type="entry name" value="IraD/Gp25-like"/>
</dbReference>
<dbReference type="SUPFAM" id="SSF160719">
    <property type="entry name" value="gpW/gp25-like"/>
    <property type="match status" value="1"/>
</dbReference>
<evidence type="ECO:0000313" key="2">
    <source>
        <dbReference type="EMBL" id="MBA1373197.1"/>
    </source>
</evidence>
<gene>
    <name evidence="2" type="ORF">FG486_02510</name>
</gene>
<comment type="caution">
    <text evidence="2">The sequence shown here is derived from an EMBL/GenBank/DDBJ whole genome shotgun (WGS) entry which is preliminary data.</text>
</comment>
<proteinExistence type="predicted"/>
<feature type="domain" description="IraD/Gp25-like" evidence="1">
    <location>
        <begin position="14"/>
        <end position="96"/>
    </location>
</feature>
<dbReference type="EMBL" id="VDES01000001">
    <property type="protein sequence ID" value="MBA1373197.1"/>
    <property type="molecule type" value="Genomic_DNA"/>
</dbReference>
<dbReference type="AlphaFoldDB" id="A0A7V8RB42"/>
<reference evidence="2 3" key="1">
    <citation type="journal article" date="1994" name="Int. J. Syst. Bacteriol.">
        <title>Phylogenetic positions of novel aerobic, bacteriochlorophyll a-containing bacteria and description of Roseococcus thiosulfatophilus gen. nov., sp. nov., Erythromicrobium ramosum gen. nov., sp. nov., and Erythrobacter litoralis sp. nov.</title>
        <authorList>
            <person name="Yurkov V."/>
            <person name="Stackebrandt E."/>
            <person name="Holmes A."/>
            <person name="Fuerst J.A."/>
            <person name="Hugenholtz P."/>
            <person name="Golecki J."/>
            <person name="Gad'on N."/>
            <person name="Gorlenko V.M."/>
            <person name="Kompantseva E.I."/>
            <person name="Drews G."/>
        </authorList>
    </citation>
    <scope>NUCLEOTIDE SEQUENCE [LARGE SCALE GENOMIC DNA]</scope>
    <source>
        <strain evidence="2 3">KR-99</strain>
    </source>
</reference>
<keyword evidence="3" id="KW-1185">Reference proteome</keyword>
<accession>A0A7V8RB42</accession>
<dbReference type="Gene3D" id="3.10.450.40">
    <property type="match status" value="1"/>
</dbReference>
<dbReference type="Proteomes" id="UP000589292">
    <property type="component" value="Unassembled WGS sequence"/>
</dbReference>
<evidence type="ECO:0000313" key="3">
    <source>
        <dbReference type="Proteomes" id="UP000589292"/>
    </source>
</evidence>
<name>A0A7V8RB42_9SPHN</name>
<evidence type="ECO:0000259" key="1">
    <source>
        <dbReference type="Pfam" id="PF04965"/>
    </source>
</evidence>
<organism evidence="2 3">
    <name type="scientific">Sphingomonas ursincola</name>
    <dbReference type="NCBI Taxonomy" id="56361"/>
    <lineage>
        <taxon>Bacteria</taxon>
        <taxon>Pseudomonadati</taxon>
        <taxon>Pseudomonadota</taxon>
        <taxon>Alphaproteobacteria</taxon>
        <taxon>Sphingomonadales</taxon>
        <taxon>Sphingomonadaceae</taxon>
        <taxon>Sphingomonas</taxon>
    </lineage>
</organism>